<dbReference type="GO" id="GO:0016874">
    <property type="term" value="F:ligase activity"/>
    <property type="evidence" value="ECO:0007669"/>
    <property type="project" value="UniProtKB-KW"/>
</dbReference>
<dbReference type="Proteomes" id="UP000225062">
    <property type="component" value="Unassembled WGS sequence"/>
</dbReference>
<accession>A0A2A8G7I9</accession>
<accession>A0A0G8C090</accession>
<feature type="domain" description="RNA ligase" evidence="1">
    <location>
        <begin position="34"/>
        <end position="186"/>
    </location>
</feature>
<proteinExistence type="predicted"/>
<reference evidence="2 4" key="1">
    <citation type="journal article" date="2015" name="Genome Announc.">
        <title>Next-Generation Whole-Genome Sequencing of Eight Strains of Bacillus cereus, Isolated from Food.</title>
        <authorList>
            <person name="Krawczyk A.O."/>
            <person name="de Jong A."/>
            <person name="Eijlander R.T."/>
            <person name="Berendsen E.M."/>
            <person name="Holsappel S."/>
            <person name="Wells-Bennik M.H."/>
            <person name="Kuipers O.P."/>
        </authorList>
    </citation>
    <scope>NUCLEOTIDE SEQUENCE [LARGE SCALE GENOMIC DNA]</scope>
    <source>
        <strain evidence="2 4">B4147</strain>
    </source>
</reference>
<reference evidence="4" key="2">
    <citation type="submission" date="2015-04" db="EMBL/GenBank/DDBJ databases">
        <title>Draft Genome Sequences of Eight Spore-Forming Food Isolates of Bacillus cereus Genome sequencing.</title>
        <authorList>
            <person name="Krawcyk A.O."/>
            <person name="de Jong A."/>
            <person name="Eijlander R.T."/>
            <person name="Berendsen E.M."/>
            <person name="Holsappel S."/>
            <person name="Wells-Bennik M."/>
            <person name="Kuipers O.P."/>
        </authorList>
    </citation>
    <scope>NUCLEOTIDE SEQUENCE [LARGE SCALE GENOMIC DNA]</scope>
    <source>
        <strain evidence="4">B4147</strain>
    </source>
</reference>
<dbReference type="RefSeq" id="WP_002007639.1">
    <property type="nucleotide sequence ID" value="NZ_CM000718.1"/>
</dbReference>
<evidence type="ECO:0000313" key="4">
    <source>
        <dbReference type="Proteomes" id="UP000035350"/>
    </source>
</evidence>
<dbReference type="PATRIC" id="fig|1396.428.peg.2034"/>
<dbReference type="EMBL" id="NUUI01000009">
    <property type="protein sequence ID" value="PHG23169.1"/>
    <property type="molecule type" value="Genomic_DNA"/>
</dbReference>
<comment type="caution">
    <text evidence="2">The sequence shown here is derived from an EMBL/GenBank/DDBJ whole genome shotgun (WGS) entry which is preliminary data.</text>
</comment>
<dbReference type="PANTHER" id="PTHR43883">
    <property type="entry name" value="SLR0207 PROTEIN"/>
    <property type="match status" value="1"/>
</dbReference>
<dbReference type="Pfam" id="PF09414">
    <property type="entry name" value="RNA_ligase"/>
    <property type="match status" value="1"/>
</dbReference>
<dbReference type="AlphaFoldDB" id="A0A0G8C090"/>
<dbReference type="InterPro" id="IPR021122">
    <property type="entry name" value="RNA_ligase_dom_REL/Rnl2"/>
</dbReference>
<name>A0A0G8C090_9BACI</name>
<protein>
    <submittedName>
        <fullName evidence="3">2'-5' RNA ligase</fullName>
    </submittedName>
</protein>
<evidence type="ECO:0000313" key="2">
    <source>
        <dbReference type="EMBL" id="KKZ92789.1"/>
    </source>
</evidence>
<keyword evidence="3" id="KW-0436">Ligase</keyword>
<accession>C2PEZ8</accession>
<reference evidence="3 5" key="4">
    <citation type="submission" date="2017-09" db="EMBL/GenBank/DDBJ databases">
        <title>Large-scale bioinformatics analysis of Bacillus genomes uncovers conserved roles of natural products in bacterial physiology.</title>
        <authorList>
            <consortium name="Agbiome Team Llc"/>
            <person name="Bleich R.M."/>
            <person name="Grubbs K.J."/>
            <person name="Santa Maria K.C."/>
            <person name="Allen S.E."/>
            <person name="Farag S."/>
            <person name="Shank E.A."/>
            <person name="Bowers A."/>
        </authorList>
    </citation>
    <scope>NUCLEOTIDE SEQUENCE [LARGE SCALE GENOMIC DNA]</scope>
    <source>
        <strain evidence="3 5">AFS032503</strain>
    </source>
</reference>
<evidence type="ECO:0000313" key="5">
    <source>
        <dbReference type="Proteomes" id="UP000225062"/>
    </source>
</evidence>
<organism evidence="2 4">
    <name type="scientific">Bacillus wiedmannii</name>
    <dbReference type="NCBI Taxonomy" id="1890302"/>
    <lineage>
        <taxon>Bacteria</taxon>
        <taxon>Bacillati</taxon>
        <taxon>Bacillota</taxon>
        <taxon>Bacilli</taxon>
        <taxon>Bacillales</taxon>
        <taxon>Bacillaceae</taxon>
        <taxon>Bacillus</taxon>
        <taxon>Bacillus cereus group</taxon>
    </lineage>
</organism>
<gene>
    <name evidence="2" type="ORF">B4147_2025</name>
    <name evidence="3" type="ORF">COI74_06020</name>
</gene>
<sequence length="210" mass="24346">MLIKYPRTLHVPWSIGVTSDDRVLQNMDGFQNQDVVVLEKLDGENTSLYKEAMHARSLSSGHHPSRTWVKTLHGRIGYRIPEGWRICGENVYACHSIHYTALTSYFYVFSIWNEKNECLSWNETVAWCKKLGLAHVPLLYRGPYNEKKIRSCYSGTSLFGGIQEGYVLRLTDTFHYDDFSKSVGKFVRKEHVQTNKHWMTQVVIPNELAK</sequence>
<dbReference type="EMBL" id="LCYN01000031">
    <property type="protein sequence ID" value="KKZ92789.1"/>
    <property type="molecule type" value="Genomic_DNA"/>
</dbReference>
<reference evidence="2" key="3">
    <citation type="submission" date="2015-04" db="EMBL/GenBank/DDBJ databases">
        <authorList>
            <person name="Syromyatnikov M.Y."/>
            <person name="Popov V.N."/>
        </authorList>
    </citation>
    <scope>NUCLEOTIDE SEQUENCE</scope>
    <source>
        <strain evidence="2">B4147</strain>
    </source>
</reference>
<dbReference type="Proteomes" id="UP000035350">
    <property type="component" value="Unassembled WGS sequence"/>
</dbReference>
<evidence type="ECO:0000313" key="3">
    <source>
        <dbReference type="EMBL" id="PHG23169.1"/>
    </source>
</evidence>
<evidence type="ECO:0000259" key="1">
    <source>
        <dbReference type="Pfam" id="PF09414"/>
    </source>
</evidence>
<dbReference type="InterPro" id="IPR052732">
    <property type="entry name" value="Cell-binding_unc_protein"/>
</dbReference>
<dbReference type="PANTHER" id="PTHR43883:SF1">
    <property type="entry name" value="GLUCONOKINASE"/>
    <property type="match status" value="1"/>
</dbReference>
<dbReference type="Gene3D" id="3.30.470.30">
    <property type="entry name" value="DNA ligase/mRNA capping enzyme"/>
    <property type="match status" value="1"/>
</dbReference>
<dbReference type="SUPFAM" id="SSF56091">
    <property type="entry name" value="DNA ligase/mRNA capping enzyme, catalytic domain"/>
    <property type="match status" value="1"/>
</dbReference>